<evidence type="ECO:0000313" key="5">
    <source>
        <dbReference type="Proteomes" id="UP001174136"/>
    </source>
</evidence>
<feature type="region of interest" description="Disordered" evidence="1">
    <location>
        <begin position="27"/>
        <end position="48"/>
    </location>
</feature>
<dbReference type="PANTHER" id="PTHR23083:SF475">
    <property type="entry name" value="TETRATRICOPEPTIDE REPEAT PROTEIN 7A"/>
    <property type="match status" value="1"/>
</dbReference>
<dbReference type="PANTHER" id="PTHR23083">
    <property type="entry name" value="TETRATRICOPEPTIDE REPEAT PROTEIN, TPR"/>
    <property type="match status" value="1"/>
</dbReference>
<protein>
    <submittedName>
        <fullName evidence="4">Tetratricopeptide repeat protein 7A</fullName>
    </submittedName>
</protein>
<proteinExistence type="predicted"/>
<reference evidence="4" key="1">
    <citation type="journal article" date="2023" name="Front. Mar. Sci.">
        <title>A new Merluccius polli reference genome to investigate the effects of global change in West African waters.</title>
        <authorList>
            <person name="Mateo J.L."/>
            <person name="Blanco-Fernandez C."/>
            <person name="Garcia-Vazquez E."/>
            <person name="Machado-Schiaffino G."/>
        </authorList>
    </citation>
    <scope>NUCLEOTIDE SEQUENCE</scope>
    <source>
        <strain evidence="4">C29</strain>
        <tissue evidence="4">Fin</tissue>
    </source>
</reference>
<gene>
    <name evidence="4" type="primary">TTC7A</name>
    <name evidence="4" type="ORF">N1851_001733</name>
</gene>
<name>A0AA47NB34_MERPO</name>
<dbReference type="InterPro" id="IPR051722">
    <property type="entry name" value="Endocytosis_PI4K-reg_protein"/>
</dbReference>
<dbReference type="SUPFAM" id="SSF48452">
    <property type="entry name" value="TPR-like"/>
    <property type="match status" value="2"/>
</dbReference>
<dbReference type="SMART" id="SM00028">
    <property type="entry name" value="TPR"/>
    <property type="match status" value="3"/>
</dbReference>
<dbReference type="InterPro" id="IPR011990">
    <property type="entry name" value="TPR-like_helical_dom_sf"/>
</dbReference>
<feature type="signal peptide" evidence="2">
    <location>
        <begin position="1"/>
        <end position="24"/>
    </location>
</feature>
<dbReference type="GO" id="GO:0072659">
    <property type="term" value="P:protein localization to plasma membrane"/>
    <property type="evidence" value="ECO:0007669"/>
    <property type="project" value="TreeGrafter"/>
</dbReference>
<dbReference type="GO" id="GO:0046854">
    <property type="term" value="P:phosphatidylinositol phosphate biosynthetic process"/>
    <property type="evidence" value="ECO:0007669"/>
    <property type="project" value="TreeGrafter"/>
</dbReference>
<evidence type="ECO:0000259" key="3">
    <source>
        <dbReference type="Pfam" id="PF19440"/>
    </source>
</evidence>
<dbReference type="InterPro" id="IPR045819">
    <property type="entry name" value="TTC7_N"/>
</dbReference>
<dbReference type="GO" id="GO:0005886">
    <property type="term" value="C:plasma membrane"/>
    <property type="evidence" value="ECO:0007669"/>
    <property type="project" value="TreeGrafter"/>
</dbReference>
<dbReference type="AlphaFoldDB" id="A0AA47NB34"/>
<dbReference type="Gene3D" id="1.25.40.10">
    <property type="entry name" value="Tetratricopeptide repeat domain"/>
    <property type="match status" value="2"/>
</dbReference>
<dbReference type="EMBL" id="JAOPHQ010000104">
    <property type="protein sequence ID" value="KAK0155768.1"/>
    <property type="molecule type" value="Genomic_DNA"/>
</dbReference>
<dbReference type="Proteomes" id="UP001174136">
    <property type="component" value="Unassembled WGS sequence"/>
</dbReference>
<feature type="domain" description="Tetratricopeptide repeat protein 7 N-terminal" evidence="3">
    <location>
        <begin position="96"/>
        <end position="482"/>
    </location>
</feature>
<keyword evidence="5" id="KW-1185">Reference proteome</keyword>
<accession>A0AA47NB34</accession>
<evidence type="ECO:0000256" key="2">
    <source>
        <dbReference type="SAM" id="SignalP"/>
    </source>
</evidence>
<organism evidence="4 5">
    <name type="scientific">Merluccius polli</name>
    <name type="common">Benguela hake</name>
    <name type="synonym">Merluccius cadenati</name>
    <dbReference type="NCBI Taxonomy" id="89951"/>
    <lineage>
        <taxon>Eukaryota</taxon>
        <taxon>Metazoa</taxon>
        <taxon>Chordata</taxon>
        <taxon>Craniata</taxon>
        <taxon>Vertebrata</taxon>
        <taxon>Euteleostomi</taxon>
        <taxon>Actinopterygii</taxon>
        <taxon>Neopterygii</taxon>
        <taxon>Teleostei</taxon>
        <taxon>Neoteleostei</taxon>
        <taxon>Acanthomorphata</taxon>
        <taxon>Zeiogadaria</taxon>
        <taxon>Gadariae</taxon>
        <taxon>Gadiformes</taxon>
        <taxon>Gadoidei</taxon>
        <taxon>Merlucciidae</taxon>
        <taxon>Merluccius</taxon>
    </lineage>
</organism>
<sequence length="940" mass="103185">MAVARSVGGLLCVLLMVTWLPADAQEAAAGEEDEDTAQLHGPGGRRSSLVRATSYSQPLVVSPVRVTMGTVTPVAPSAVTPIVSGDHGHHRDKSGMAARVSFSQYRLEADIERHRAECQWDKIPALVDQLLEDDDYGTLLLAEALLEECLQENVDLLRSSTPLVDKDQAKLSRAKGHLNTILSHGRLSPRYLNEALLLMAKVHYVHGRYRDAQGMCARVSIEELSQDEQPTYHLRLLAEAFVIKGLSLDHQTLSSVSRVRLSEREEESLTCYLRACDTALSYLQELDKTGTTPHSKTAKGSAYLPPVDVELGFFLQAALQSAYLCLLQRGHLAQGAHQLRRVLRVVETRSSQSFRKSAARKLAEVLLSSVSEDSYWAPLGPPPSAWLLREGTAASKDTMYPRVRLPQRYPIDGCFCPQDVVEEAVLLLLVTESMAGAEAVISRSPEQADARQASLHDATSVYDLLSIGMARRGQYAMLSECLERAMKFSFNEFHLWHQLGLSLMAAGKSVGAVSVLKECIGMRPEDPSLPLMAAKVCIGQLHWLEEAESLSQSVVSMGEEAGEFLPRAHLALGLCSSLQASDATLKADRDAFNMKALEALNKAHSLDPQDSLIAMYLALQWALVRQVSVAMEPLQVALSLHGDDLHSLHLLVLLLSAQKHHRHALDTLKLARSQHPHNFNLLFTKVKLEEVLYGPAVALQTCEDMLQLWQSRYDFHRTSEADDSSSVPPERPEVHHGVRKISTTLTLPDFQDTSTGSLSALSVAASRLDAALSEVSVISSTHRQGPAYIWATLERIWLHAAELFMADGRLKEAQFCVAEAGALSPNSHGVLLQRGRLAELRGQPDEAKGLYDEALAIHPTGQRVLIHMGQLLVRTGRVHLGEKLLRDAVQAHSTSHEAWAGLGEALQSRGSSQAPDCFLTALELEATAPIRPFTIIPREL</sequence>
<dbReference type="Pfam" id="PF19440">
    <property type="entry name" value="TTC7_N"/>
    <property type="match status" value="1"/>
</dbReference>
<keyword evidence="2" id="KW-0732">Signal</keyword>
<dbReference type="InterPro" id="IPR019734">
    <property type="entry name" value="TPR_rpt"/>
</dbReference>
<evidence type="ECO:0000256" key="1">
    <source>
        <dbReference type="SAM" id="MobiDB-lite"/>
    </source>
</evidence>
<feature type="chain" id="PRO_5041255094" evidence="2">
    <location>
        <begin position="25"/>
        <end position="940"/>
    </location>
</feature>
<comment type="caution">
    <text evidence="4">The sequence shown here is derived from an EMBL/GenBank/DDBJ whole genome shotgun (WGS) entry which is preliminary data.</text>
</comment>
<evidence type="ECO:0000313" key="4">
    <source>
        <dbReference type="EMBL" id="KAK0155768.1"/>
    </source>
</evidence>